<evidence type="ECO:0000256" key="1">
    <source>
        <dbReference type="SAM" id="Phobius"/>
    </source>
</evidence>
<name>A0A143Y623_9LACT</name>
<sequence length="49" mass="6015">MNSLNIMNHLQTNFYFTYFTFWGFFFSAGYFVCEKLHRVNMRLHHGCKD</sequence>
<protein>
    <submittedName>
        <fullName evidence="2">Uncharacterized protein</fullName>
    </submittedName>
</protein>
<dbReference type="Proteomes" id="UP000242754">
    <property type="component" value="Unassembled WGS sequence"/>
</dbReference>
<organism evidence="2 3">
    <name type="scientific">Trichococcus palustris</name>
    <dbReference type="NCBI Taxonomy" id="140314"/>
    <lineage>
        <taxon>Bacteria</taxon>
        <taxon>Bacillati</taxon>
        <taxon>Bacillota</taxon>
        <taxon>Bacilli</taxon>
        <taxon>Lactobacillales</taxon>
        <taxon>Carnobacteriaceae</taxon>
        <taxon>Trichococcus</taxon>
    </lineage>
</organism>
<feature type="transmembrane region" description="Helical" evidence="1">
    <location>
        <begin position="15"/>
        <end position="33"/>
    </location>
</feature>
<keyword evidence="3" id="KW-1185">Reference proteome</keyword>
<gene>
    <name evidence="2" type="ORF">Tpal_155</name>
</gene>
<accession>A0A143Y623</accession>
<dbReference type="STRING" id="140314.SAMN04488076_102136"/>
<evidence type="ECO:0000313" key="3">
    <source>
        <dbReference type="Proteomes" id="UP000242754"/>
    </source>
</evidence>
<dbReference type="AlphaFoldDB" id="A0A143Y623"/>
<evidence type="ECO:0000313" key="2">
    <source>
        <dbReference type="EMBL" id="CZQ81082.1"/>
    </source>
</evidence>
<keyword evidence="1" id="KW-1133">Transmembrane helix</keyword>
<dbReference type="EMBL" id="FJNE01000001">
    <property type="protein sequence ID" value="CZQ81082.1"/>
    <property type="molecule type" value="Genomic_DNA"/>
</dbReference>
<proteinExistence type="predicted"/>
<keyword evidence="1" id="KW-0812">Transmembrane</keyword>
<keyword evidence="1" id="KW-0472">Membrane</keyword>
<reference evidence="2 3" key="1">
    <citation type="submission" date="2016-02" db="EMBL/GenBank/DDBJ databases">
        <authorList>
            <person name="Wen L."/>
            <person name="He K."/>
            <person name="Yang H."/>
        </authorList>
    </citation>
    <scope>NUCLEOTIDE SEQUENCE [LARGE SCALE GENOMIC DNA]</scope>
    <source>
        <strain evidence="2">Trichococcus palustris</strain>
    </source>
</reference>